<dbReference type="SUPFAM" id="SSF48264">
    <property type="entry name" value="Cytochrome P450"/>
    <property type="match status" value="1"/>
</dbReference>
<evidence type="ECO:0000313" key="2">
    <source>
        <dbReference type="EMBL" id="CAF4747949.1"/>
    </source>
</evidence>
<dbReference type="Gene3D" id="1.10.630.10">
    <property type="entry name" value="Cytochrome P450"/>
    <property type="match status" value="1"/>
</dbReference>
<dbReference type="GO" id="GO:0005506">
    <property type="term" value="F:iron ion binding"/>
    <property type="evidence" value="ECO:0007669"/>
    <property type="project" value="InterPro"/>
</dbReference>
<gene>
    <name evidence="2" type="ORF">SMN809_LOCUS44999</name>
</gene>
<reference evidence="2" key="1">
    <citation type="submission" date="2021-02" db="EMBL/GenBank/DDBJ databases">
        <authorList>
            <person name="Nowell W R."/>
        </authorList>
    </citation>
    <scope>NUCLEOTIDE SEQUENCE</scope>
</reference>
<dbReference type="Proteomes" id="UP000676336">
    <property type="component" value="Unassembled WGS sequence"/>
</dbReference>
<dbReference type="InterPro" id="IPR036396">
    <property type="entry name" value="Cyt_P450_sf"/>
</dbReference>
<dbReference type="InterPro" id="IPR001128">
    <property type="entry name" value="Cyt_P450"/>
</dbReference>
<evidence type="ECO:0008006" key="4">
    <source>
        <dbReference type="Google" id="ProtNLM"/>
    </source>
</evidence>
<dbReference type="GO" id="GO:0004497">
    <property type="term" value="F:monooxygenase activity"/>
    <property type="evidence" value="ECO:0007669"/>
    <property type="project" value="InterPro"/>
</dbReference>
<dbReference type="Pfam" id="PF00067">
    <property type="entry name" value="p450"/>
    <property type="match status" value="1"/>
</dbReference>
<dbReference type="AlphaFoldDB" id="A0A8S3ATP0"/>
<proteinExistence type="inferred from homology"/>
<sequence>MPFRSKLPFSRKDIIDHGAREIAQFVNQIITDRRQGKSASLSNGLDLLDLLLSAVDDEGKPFTDQEIKEEALTFVLAGS</sequence>
<dbReference type="GO" id="GO:0020037">
    <property type="term" value="F:heme binding"/>
    <property type="evidence" value="ECO:0007669"/>
    <property type="project" value="InterPro"/>
</dbReference>
<feature type="non-terminal residue" evidence="2">
    <location>
        <position position="79"/>
    </location>
</feature>
<accession>A0A8S3ATP0</accession>
<evidence type="ECO:0000313" key="3">
    <source>
        <dbReference type="Proteomes" id="UP000676336"/>
    </source>
</evidence>
<protein>
    <recommendedName>
        <fullName evidence="4">Cytochrome P450</fullName>
    </recommendedName>
</protein>
<feature type="non-terminal residue" evidence="2">
    <location>
        <position position="1"/>
    </location>
</feature>
<evidence type="ECO:0000256" key="1">
    <source>
        <dbReference type="ARBA" id="ARBA00010617"/>
    </source>
</evidence>
<comment type="similarity">
    <text evidence="1">Belongs to the cytochrome P450 family.</text>
</comment>
<dbReference type="EMBL" id="CAJOBI010136484">
    <property type="protein sequence ID" value="CAF4747949.1"/>
    <property type="molecule type" value="Genomic_DNA"/>
</dbReference>
<dbReference type="GO" id="GO:0016705">
    <property type="term" value="F:oxidoreductase activity, acting on paired donors, with incorporation or reduction of molecular oxygen"/>
    <property type="evidence" value="ECO:0007669"/>
    <property type="project" value="InterPro"/>
</dbReference>
<organism evidence="2 3">
    <name type="scientific">Rotaria magnacalcarata</name>
    <dbReference type="NCBI Taxonomy" id="392030"/>
    <lineage>
        <taxon>Eukaryota</taxon>
        <taxon>Metazoa</taxon>
        <taxon>Spiralia</taxon>
        <taxon>Gnathifera</taxon>
        <taxon>Rotifera</taxon>
        <taxon>Eurotatoria</taxon>
        <taxon>Bdelloidea</taxon>
        <taxon>Philodinida</taxon>
        <taxon>Philodinidae</taxon>
        <taxon>Rotaria</taxon>
    </lineage>
</organism>
<name>A0A8S3ATP0_9BILA</name>
<comment type="caution">
    <text evidence="2">The sequence shown here is derived from an EMBL/GenBank/DDBJ whole genome shotgun (WGS) entry which is preliminary data.</text>
</comment>